<evidence type="ECO:0000313" key="2">
    <source>
        <dbReference type="EMBL" id="CAB4601862.1"/>
    </source>
</evidence>
<dbReference type="InterPro" id="IPR002575">
    <property type="entry name" value="Aminoglycoside_PTrfase"/>
</dbReference>
<dbReference type="GO" id="GO:0005524">
    <property type="term" value="F:ATP binding"/>
    <property type="evidence" value="ECO:0007669"/>
    <property type="project" value="InterPro"/>
</dbReference>
<dbReference type="GO" id="GO:0046872">
    <property type="term" value="F:metal ion binding"/>
    <property type="evidence" value="ECO:0007669"/>
    <property type="project" value="InterPro"/>
</dbReference>
<gene>
    <name evidence="2" type="ORF">UFOPK1493_04377</name>
</gene>
<dbReference type="GO" id="GO:0047931">
    <property type="term" value="F:glucosamine kinase activity"/>
    <property type="evidence" value="ECO:0007669"/>
    <property type="project" value="InterPro"/>
</dbReference>
<dbReference type="AlphaFoldDB" id="A0A6J6GKM1"/>
<dbReference type="SUPFAM" id="SSF56112">
    <property type="entry name" value="Protein kinase-like (PK-like)"/>
    <property type="match status" value="1"/>
</dbReference>
<feature type="domain" description="Aminoglycoside phosphotransferase" evidence="1">
    <location>
        <begin position="54"/>
        <end position="285"/>
    </location>
</feature>
<reference evidence="2" key="1">
    <citation type="submission" date="2020-05" db="EMBL/GenBank/DDBJ databases">
        <authorList>
            <person name="Chiriac C."/>
            <person name="Salcher M."/>
            <person name="Ghai R."/>
            <person name="Kavagutti S V."/>
        </authorList>
    </citation>
    <scope>NUCLEOTIDE SEQUENCE</scope>
</reference>
<dbReference type="InterPro" id="IPR011009">
    <property type="entry name" value="Kinase-like_dom_sf"/>
</dbReference>
<name>A0A6J6GKM1_9ZZZZ</name>
<evidence type="ECO:0000259" key="1">
    <source>
        <dbReference type="Pfam" id="PF01636"/>
    </source>
</evidence>
<dbReference type="Pfam" id="PF01636">
    <property type="entry name" value="APH"/>
    <property type="match status" value="1"/>
</dbReference>
<proteinExistence type="inferred from homology"/>
<dbReference type="HAMAP" id="MF_02218">
    <property type="entry name" value="GlcN_kinase"/>
    <property type="match status" value="1"/>
</dbReference>
<organism evidence="2">
    <name type="scientific">freshwater metagenome</name>
    <dbReference type="NCBI Taxonomy" id="449393"/>
    <lineage>
        <taxon>unclassified sequences</taxon>
        <taxon>metagenomes</taxon>
        <taxon>ecological metagenomes</taxon>
    </lineage>
</organism>
<dbReference type="Gene3D" id="3.90.1200.10">
    <property type="match status" value="1"/>
</dbReference>
<accession>A0A6J6GKM1</accession>
<dbReference type="EMBL" id="CAEZSR010000336">
    <property type="protein sequence ID" value="CAB4601862.1"/>
    <property type="molecule type" value="Genomic_DNA"/>
</dbReference>
<sequence length="373" mass="39852">MIAHAAAGRHAGRHIGHHVAVHDHDPADRTPAAGASARVARLRAPAHVGAGVERPITVDQTNRSVVVDEAVIVKWFRPPRPLPHHGSDVLAHLSEVGFDAMPAFFGTDEADGLVVASVAEYLPGATDGWEWYLDEVHAWIDGTVPTAAMERRATGLGRLAGRLHVALATPSSRWPAPVGEVPVQTQLDRMRALFERARAVTTGITAEHLARRWSAIRAAIEPQGVDGAATTPAIAVHGDLHVGNVLAVGDRLVVTDFDGNPLSEDAAARQPAVVDVASLLQSIDHIGRIVDHRTGGARRGDLTFFIGDSVARALEAYRAELASASLPHLLDDRLLPALRVAQELHELAYAAAHLPHWVYVPDGALTAMFPDET</sequence>
<dbReference type="GO" id="GO:0005975">
    <property type="term" value="P:carbohydrate metabolic process"/>
    <property type="evidence" value="ECO:0007669"/>
    <property type="project" value="InterPro"/>
</dbReference>
<dbReference type="InterPro" id="IPR043674">
    <property type="entry name" value="GlcN_kinase"/>
</dbReference>
<protein>
    <submittedName>
        <fullName evidence="2">Unannotated protein</fullName>
    </submittedName>
</protein>